<dbReference type="Proteomes" id="UP001341840">
    <property type="component" value="Unassembled WGS sequence"/>
</dbReference>
<sequence length="260" mass="28601">MTLKEPDDVGHKLWAVSRHSYVQMAQYAEQECPNTEHRVVADKMTVQSPLVVADKTNVQSYRQPTMCNYPEQNRHPGWAHVAAHKSHPCVSATSVTGGDSGQPTYRGRAATVQPAQGTGSQLRSSQDQSQQRHHPQVRPAYDLSPGQDRHLHRPPLSRPTSSTPTRCSSAAPRITGRLCCTISDTAWKAEQHHQPSAKPIDSERDHATYRTTPAETSDTTHPCPTGHHAYASHQYSAVSMGCAAWLPAVSPRDPPDATQR</sequence>
<feature type="region of interest" description="Disordered" evidence="1">
    <location>
        <begin position="111"/>
        <end position="170"/>
    </location>
</feature>
<feature type="compositionally biased region" description="Low complexity" evidence="1">
    <location>
        <begin position="158"/>
        <end position="170"/>
    </location>
</feature>
<organism evidence="2 3">
    <name type="scientific">Stylosanthes scabra</name>
    <dbReference type="NCBI Taxonomy" id="79078"/>
    <lineage>
        <taxon>Eukaryota</taxon>
        <taxon>Viridiplantae</taxon>
        <taxon>Streptophyta</taxon>
        <taxon>Embryophyta</taxon>
        <taxon>Tracheophyta</taxon>
        <taxon>Spermatophyta</taxon>
        <taxon>Magnoliopsida</taxon>
        <taxon>eudicotyledons</taxon>
        <taxon>Gunneridae</taxon>
        <taxon>Pentapetalae</taxon>
        <taxon>rosids</taxon>
        <taxon>fabids</taxon>
        <taxon>Fabales</taxon>
        <taxon>Fabaceae</taxon>
        <taxon>Papilionoideae</taxon>
        <taxon>50 kb inversion clade</taxon>
        <taxon>dalbergioids sensu lato</taxon>
        <taxon>Dalbergieae</taxon>
        <taxon>Pterocarpus clade</taxon>
        <taxon>Stylosanthes</taxon>
    </lineage>
</organism>
<gene>
    <name evidence="2" type="ORF">PIB30_097640</name>
</gene>
<accession>A0ABU6SYT3</accession>
<protein>
    <submittedName>
        <fullName evidence="2">Uncharacterized protein</fullName>
    </submittedName>
</protein>
<proteinExistence type="predicted"/>
<feature type="compositionally biased region" description="Low complexity" evidence="1">
    <location>
        <begin position="120"/>
        <end position="129"/>
    </location>
</feature>
<comment type="caution">
    <text evidence="2">The sequence shown here is derived from an EMBL/GenBank/DDBJ whole genome shotgun (WGS) entry which is preliminary data.</text>
</comment>
<dbReference type="EMBL" id="JASCZI010062833">
    <property type="protein sequence ID" value="MED6140873.1"/>
    <property type="molecule type" value="Genomic_DNA"/>
</dbReference>
<evidence type="ECO:0000313" key="2">
    <source>
        <dbReference type="EMBL" id="MED6140873.1"/>
    </source>
</evidence>
<evidence type="ECO:0000313" key="3">
    <source>
        <dbReference type="Proteomes" id="UP001341840"/>
    </source>
</evidence>
<keyword evidence="3" id="KW-1185">Reference proteome</keyword>
<name>A0ABU6SYT3_9FABA</name>
<reference evidence="2 3" key="1">
    <citation type="journal article" date="2023" name="Plants (Basel)">
        <title>Bridging the Gap: Combining Genomics and Transcriptomics Approaches to Understand Stylosanthes scabra, an Orphan Legume from the Brazilian Caatinga.</title>
        <authorList>
            <person name="Ferreira-Neto J.R.C."/>
            <person name="da Silva M.D."/>
            <person name="Binneck E."/>
            <person name="de Melo N.F."/>
            <person name="da Silva R.H."/>
            <person name="de Melo A.L.T.M."/>
            <person name="Pandolfi V."/>
            <person name="Bustamante F.O."/>
            <person name="Brasileiro-Vidal A.C."/>
            <person name="Benko-Iseppon A.M."/>
        </authorList>
    </citation>
    <scope>NUCLEOTIDE SEQUENCE [LARGE SCALE GENOMIC DNA]</scope>
    <source>
        <tissue evidence="2">Leaves</tissue>
    </source>
</reference>
<evidence type="ECO:0000256" key="1">
    <source>
        <dbReference type="SAM" id="MobiDB-lite"/>
    </source>
</evidence>